<dbReference type="FunFam" id="2.60.40.10:FF:000007">
    <property type="entry name" value="Filamin-B isoform C"/>
    <property type="match status" value="1"/>
</dbReference>
<keyword evidence="2" id="KW-0677">Repeat</keyword>
<dbReference type="FunFam" id="2.60.40.10:FF:000140">
    <property type="entry name" value="FiLamiN (Actin binding protein) homolog"/>
    <property type="match status" value="1"/>
</dbReference>
<sequence length="3062" mass="336064">MDHDEDNSDRDCGLVESDEETRMAEKELAEDAQWKIFQKNTFTRWANEHLKKTDLLIEDLETDLSDGLRLVALVEVLSGHKFRHINKRPTFRTQKLENVTTVLRYLEETEGLRLISIDSSHIVDCNLKLILGLIWTLILHYSISVPLIADEENVLQDDRNQTQGPKQRLLSWVKQKLPVIPIRNFTTDWNDGIAIGALVDACAPGLCPDWPHWDQQNPLRNATEAMTAADDWLSIPQLIRPEEMIDPNVDEKSMMTYISQFPNACLKEGAPLRAKLNPSKVRAYGPGLESNENRIGTPAKFYVETAHAGRGQLEILVINCRGVRETCEVIFDNETNQTYSCVYEPRLEGEYRIVIKYGGHEIPNSPFRVNVKGIFLDPSKVTVSGPGLQNSELNCVGRRTHFNVHTQNAGNGIVDCYIVDPHGRTDTVKPRITCPGGDGCFIVEYTPKEVGVHQVFIQFAEKQIPNSPFQVEIAPTAAIAALSAVIQNSTFNQSAKQSMHNEVPEIKNTSKQNGFHENPDVALVETFDNMKVENGTVTSDSSLMNSSERKNEKKQLVDNSVKEESFIHEIIEEVHPELAYATGRGIQARGIRVQDRVKFSVHTERAGDQAPLAVTMTRADGQSEPVEIHQIDKFLWDCFYSPQRPGKYTLNVRYGNGHIQHSPYTIVVGPHKKSAIRAFGPGLEGGVVNHPNLFTIVCNGDGSGLGFLIEGPSEAKVLCQDNGDDSAQVTYTVSQPGEYAVHVTCFDEDIPGSPYMPIITPCLEDIHPNKLRVYGPGVEKMDLSIGHSTEFYIDGLQDAVPPQLSRSLKDSLLHVDCHDTTGNPVPVQSSIRSDGTVVCTYKPMSPGIHTVYASIAGISLKGSPFRVTVAPEIQPDKMKLWGPGLQSATRKKPAHFFIDPQEVFSGENEIELMANNPVSVNIVNDQGHTIPTRLSKQSDNTVRIEYTPTSLCTNVHITPLIGGTPAKSSIHVPVACGFDISKIKVQNLDTTINSHSTNQFRIYTKDAIDILDHLIVKIQSVDNPEICLPVNLNVETTYSILCTFTINNNTLCTCYNVQIMVDNENILHEMNTINVVNNVESTVVDPINTNDIDLYSCKPNEEGLHQTRIPGDNNSNNISYMEINNNCFDESTKDNSYRKINDILEKIDNQLHAKKSFINCDNHAYSSCPHENTHRIFITNGYLKEFEQNNKMELLQHMKCNNHLTTSLNENELSVSADCHLVNHDDSNNTAHITNCTPLSPVQKYPPRPFITEEEKHLNAINSHSTNQFRIYTKDAIDILDHLIVKIQSVDNPEICLPVNLNVETTYSILCTFTINNNTLCTCYNVQIMVDNENILHEMNTINVVNNVESTVVDPINTNDIDLYSCKPNEEGLHQTRIPGDNNSNNISYMEINNNCFDESTKDNSYRKINDILEKIDNQLHAKKSFINCDNHAYSSCPHENTHRIFITNGYLKEFEQNNKMELLQHMKCNNHLTTSLNENELSVSADCHLVNHDDSNNTAHITNCTPLSPVQKYPPRPFITEEEKTEIIAKSKWPQSMPEQHAYQITAQGSGLDKAVVNKPADFVINSENVPPAPLSVTIAGPSEAKIHCIDNGNGTCGVNYTPLLPGCYTINVVYNDESHISGSPFFVQAYPADKPNLTVDDVICYGVGVDSSNEVHKASYVKFTVDASAIDAHSEGTVTAVLTGPDNGKSACQVLSNKDGTYVCNYTPLEEGQHKIHVNYEGLPVPGSPFHINVVPGCDPSRVKAYGPGLENGPHLKPGVQTSFTVDLTGAGQGGLGLAVEGPSEAPIDCQDNRNGTCTVYYTPSVYGSYAVYVRFNDVNVPGSPFNVNVNPKVDPNQVRCYGSGLESGLLRAGWPAYFTVDTKNAGDARLKVMYTPKSGGELYPAIVQPFGGGSEKDPTQQHYYKVTYTPETDGPCRIEVTYDDVHVPGSPYVVKIRKASEPNLVRVLGAGIKGPVLASLPATFTVDAREAGQSVPVRVVSVPVDSESVATNGVVPSVTSLASGDVSDTGLLSCTYEPYLIGPHNIHVMFADSEVVDSPFTVHSVATGRADLCEIKSGIKKVIPVGKENVIKVDTSLGGKGRLTCQVIQHPIKQSSSAATLLPVETEHNGDGTTCVYYTPTQLSELNVELRYGGQLIPNGEFVQKSHSNMYRPVVFRLPAPRNKAKIEAIVLRPSGLQQQVPVKINDDETITITYDPVEHGMHELRINVHSPVKSGSPDSTISMPLQGSPYKFYVDITGTGRITAYGPGLSHGITSQLAEFTIVTKEAGVGGLSVSVEGPSKAEIQCVENADGTCSVSYLPLAPGQYTITIKFADEHIPGSPFIAKITGDLLKRSQVSMGAPSDIALEAVDEDIATLTASVHSASGREEPCVLKSLPNNRLGISFTPKEVGEHLVSVFQAGKHIANSPFRIRVSDKEIGDPRRVRVSGPGLISGLSNKPNQFTVDTRDAGYAGLSLSIEGPSNADIECHDNNDGTCTVIYTPTEPGQYAINVKYANVHVPNSPFCVDIGGEPSMKMMERITRRREASKVTCVGSRCELSLRLTDTNPNDLSATITSPSGHTTRCEIVPIDNEHYNIKFIPQEMGEHLVTVKHKGIQISGSPFHFTVGPITDGVANKVRAMGSGLQEGWTHITNEFSIYTREAGAGTLSIAMEGPSKAEIDCDERRDGSSAVLYRVTAPGTYVCSLKFNDEHIPCSPFRIHVSDSTQTRRIASYILPSRTTDVHSARSTSSKEETLRIGRPIAFTVHHVETPGYILKAKVSTPSGTHEDAIVQPIDPDQFVIRFVPREGGPHLVHVHSVPIKDSNKADWSFGPNSLYKSIQGSPFRLVVSQHAADPGMVCASGEGLRKGKVDVKNSFFVNTTNAGCGVLNVTVDGPSKATVTSQEHDEGYAFFYTPTVPGIYEITIKYGGNFHISGSPFRVEVTGTPRSEVTDSRSEDRQSNVTLETVGKTMTGVSASAELENHCSGSHPELVTCQGLGLKYAERDRLNCFNVDASQAGNDVLLIGICGPKQASEEVVVKHLSNNQYTVSYRVFQSGKHFLVIKWGDQDIPGSPFVIDIP</sequence>
<dbReference type="CDD" id="cd21311">
    <property type="entry name" value="CH_dFLNA-like_rpt1"/>
    <property type="match status" value="1"/>
</dbReference>
<feature type="repeat" description="Filamin" evidence="4">
    <location>
        <begin position="2328"/>
        <end position="2416"/>
    </location>
</feature>
<dbReference type="InterPro" id="IPR036872">
    <property type="entry name" value="CH_dom_sf"/>
</dbReference>
<feature type="repeat" description="Filamin" evidence="4">
    <location>
        <begin position="2720"/>
        <end position="2831"/>
    </location>
</feature>
<feature type="repeat" description="Filamin" evidence="4">
    <location>
        <begin position="571"/>
        <end position="668"/>
    </location>
</feature>
<dbReference type="PROSITE" id="PS00019">
    <property type="entry name" value="ACTININ_1"/>
    <property type="match status" value="1"/>
</dbReference>
<dbReference type="PROSITE" id="PS50194">
    <property type="entry name" value="FILAMIN_REPEAT"/>
    <property type="match status" value="21"/>
</dbReference>
<dbReference type="InterPro" id="IPR013783">
    <property type="entry name" value="Ig-like_fold"/>
</dbReference>
<dbReference type="EMBL" id="KL250514">
    <property type="protein sequence ID" value="KGB32717.1"/>
    <property type="molecule type" value="Genomic_DNA"/>
</dbReference>
<comment type="similarity">
    <text evidence="1">Belongs to the filamin family.</text>
</comment>
<feature type="repeat" description="Filamin" evidence="4">
    <location>
        <begin position="2238"/>
        <end position="2330"/>
    </location>
</feature>
<name>A0A094ZFZ8_SCHHA</name>
<evidence type="ECO:0000256" key="5">
    <source>
        <dbReference type="SAM" id="MobiDB-lite"/>
    </source>
</evidence>
<dbReference type="InterPro" id="IPR001715">
    <property type="entry name" value="CH_dom"/>
</dbReference>
<feature type="repeat" description="Filamin" evidence="4">
    <location>
        <begin position="1940"/>
        <end position="2047"/>
    </location>
</feature>
<dbReference type="SUPFAM" id="SSF81296">
    <property type="entry name" value="E set domains"/>
    <property type="match status" value="21"/>
</dbReference>
<reference evidence="7" key="1">
    <citation type="journal article" date="2012" name="Nat. Genet.">
        <title>Whole-genome sequence of Schistosoma haematobium.</title>
        <authorList>
            <person name="Young N.D."/>
            <person name="Jex A.R."/>
            <person name="Li B."/>
            <person name="Liu S."/>
            <person name="Yang L."/>
            <person name="Xiong Z."/>
            <person name="Li Y."/>
            <person name="Cantacessi C."/>
            <person name="Hall R.S."/>
            <person name="Xu X."/>
            <person name="Chen F."/>
            <person name="Wu X."/>
            <person name="Zerlotini A."/>
            <person name="Oliveira G."/>
            <person name="Hofmann A."/>
            <person name="Zhang G."/>
            <person name="Fang X."/>
            <person name="Kang Y."/>
            <person name="Campbell B.E."/>
            <person name="Loukas A."/>
            <person name="Ranganathan S."/>
            <person name="Rollinson D."/>
            <person name="Rinaldi G."/>
            <person name="Brindley P.J."/>
            <person name="Yang H."/>
            <person name="Wang J."/>
            <person name="Wang J."/>
            <person name="Gasser R.B."/>
        </authorList>
    </citation>
    <scope>NUCLEOTIDE SEQUENCE [LARGE SCALE GENOMIC DNA]</scope>
</reference>
<feature type="repeat" description="Filamin" evidence="4">
    <location>
        <begin position="2061"/>
        <end position="2149"/>
    </location>
</feature>
<gene>
    <name evidence="7" type="ORF">MS3_00852</name>
</gene>
<dbReference type="FunFam" id="2.60.40.10:FF:000096">
    <property type="entry name" value="filamin-C isoform X2"/>
    <property type="match status" value="1"/>
</dbReference>
<dbReference type="SMART" id="SM00033">
    <property type="entry name" value="CH"/>
    <property type="match status" value="2"/>
</dbReference>
<feature type="repeat" description="Filamin" evidence="4">
    <location>
        <begin position="2146"/>
        <end position="2238"/>
    </location>
</feature>
<feature type="repeat" description="Filamin" evidence="4">
    <location>
        <begin position="2535"/>
        <end position="2609"/>
    </location>
</feature>
<feature type="repeat" description="Filamin" evidence="4">
    <location>
        <begin position="1538"/>
        <end position="1631"/>
    </location>
</feature>
<feature type="repeat" description="Filamin" evidence="4">
    <location>
        <begin position="273"/>
        <end position="371"/>
    </location>
</feature>
<evidence type="ECO:0000256" key="2">
    <source>
        <dbReference type="ARBA" id="ARBA00022737"/>
    </source>
</evidence>
<dbReference type="Gene3D" id="1.10.418.10">
    <property type="entry name" value="Calponin-like domain"/>
    <property type="match status" value="2"/>
</dbReference>
<feature type="repeat" description="Filamin" evidence="4">
    <location>
        <begin position="2612"/>
        <end position="2704"/>
    </location>
</feature>
<protein>
    <submittedName>
        <fullName evidence="7">Filamin-A</fullName>
    </submittedName>
</protein>
<feature type="repeat" description="Filamin" evidence="4">
    <location>
        <begin position="763"/>
        <end position="869"/>
    </location>
</feature>
<feature type="repeat" description="Filamin" evidence="4">
    <location>
        <begin position="870"/>
        <end position="948"/>
    </location>
</feature>
<keyword evidence="3" id="KW-0009">Actin-binding</keyword>
<feature type="domain" description="Calponin-homology (CH)" evidence="6">
    <location>
        <begin position="36"/>
        <end position="142"/>
    </location>
</feature>
<evidence type="ECO:0000256" key="3">
    <source>
        <dbReference type="ARBA" id="ARBA00023203"/>
    </source>
</evidence>
<proteinExistence type="inferred from homology"/>
<dbReference type="FunFam" id="1.10.418.10:FF:000006">
    <property type="entry name" value="Filamin-B isoform A"/>
    <property type="match status" value="1"/>
</dbReference>
<evidence type="ECO:0000256" key="1">
    <source>
        <dbReference type="ARBA" id="ARBA00009238"/>
    </source>
</evidence>
<dbReference type="GO" id="GO:0030036">
    <property type="term" value="P:actin cytoskeleton organization"/>
    <property type="evidence" value="ECO:0007669"/>
    <property type="project" value="InterPro"/>
</dbReference>
<feature type="domain" description="Calponin-homology (CH)" evidence="6">
    <location>
        <begin position="163"/>
        <end position="266"/>
    </location>
</feature>
<feature type="repeat" description="Filamin" evidence="4">
    <location>
        <begin position="668"/>
        <end position="759"/>
    </location>
</feature>
<feature type="region of interest" description="Disordered" evidence="5">
    <location>
        <begin position="536"/>
        <end position="555"/>
    </location>
</feature>
<evidence type="ECO:0000313" key="7">
    <source>
        <dbReference type="EMBL" id="KGB32717.1"/>
    </source>
</evidence>
<dbReference type="InterPro" id="IPR044801">
    <property type="entry name" value="Filamin"/>
</dbReference>
<dbReference type="InterPro" id="IPR001298">
    <property type="entry name" value="Filamin/ABP280_rpt"/>
</dbReference>
<dbReference type="PANTHER" id="PTHR38537">
    <property type="entry name" value="JITTERBUG, ISOFORM N"/>
    <property type="match status" value="1"/>
</dbReference>
<organism evidence="7">
    <name type="scientific">Schistosoma haematobium</name>
    <name type="common">Blood fluke</name>
    <dbReference type="NCBI Taxonomy" id="6185"/>
    <lineage>
        <taxon>Eukaryota</taxon>
        <taxon>Metazoa</taxon>
        <taxon>Spiralia</taxon>
        <taxon>Lophotrochozoa</taxon>
        <taxon>Platyhelminthes</taxon>
        <taxon>Trematoda</taxon>
        <taxon>Digenea</taxon>
        <taxon>Strigeidida</taxon>
        <taxon>Schistosomatoidea</taxon>
        <taxon>Schistosomatidae</taxon>
        <taxon>Schistosoma</taxon>
    </lineage>
</organism>
<feature type="repeat" description="Filamin" evidence="4">
    <location>
        <begin position="1737"/>
        <end position="1832"/>
    </location>
</feature>
<feature type="repeat" description="Filamin" evidence="4">
    <location>
        <begin position="2833"/>
        <end position="2925"/>
    </location>
</feature>
<dbReference type="SMART" id="SM00557">
    <property type="entry name" value="IG_FLMN"/>
    <property type="match status" value="19"/>
</dbReference>
<feature type="compositionally biased region" description="Polar residues" evidence="5">
    <location>
        <begin position="536"/>
        <end position="546"/>
    </location>
</feature>
<dbReference type="Pfam" id="PF00630">
    <property type="entry name" value="Filamin"/>
    <property type="match status" value="18"/>
</dbReference>
<dbReference type="CDD" id="cd21230">
    <property type="entry name" value="CH_FLN_rpt2"/>
    <property type="match status" value="1"/>
</dbReference>
<dbReference type="GO" id="GO:0051015">
    <property type="term" value="F:actin filament binding"/>
    <property type="evidence" value="ECO:0007669"/>
    <property type="project" value="InterPro"/>
</dbReference>
<feature type="repeat" description="Filamin" evidence="4">
    <location>
        <begin position="373"/>
        <end position="473"/>
    </location>
</feature>
<dbReference type="SUPFAM" id="SSF47576">
    <property type="entry name" value="Calponin-homology domain, CH-domain"/>
    <property type="match status" value="1"/>
</dbReference>
<dbReference type="InterPro" id="IPR017868">
    <property type="entry name" value="Filamin/ABP280_repeat-like"/>
</dbReference>
<feature type="repeat" description="Filamin" evidence="4">
    <location>
        <begin position="1833"/>
        <end position="1939"/>
    </location>
</feature>
<feature type="repeat" description="Filamin" evidence="4">
    <location>
        <begin position="2967"/>
        <end position="3061"/>
    </location>
</feature>
<dbReference type="InterPro" id="IPR014756">
    <property type="entry name" value="Ig_E-set"/>
</dbReference>
<accession>A0A094ZFZ8</accession>
<evidence type="ECO:0000259" key="6">
    <source>
        <dbReference type="PROSITE" id="PS50021"/>
    </source>
</evidence>
<feature type="repeat" description="Filamin" evidence="4">
    <location>
        <begin position="2419"/>
        <end position="2511"/>
    </location>
</feature>
<dbReference type="Gene3D" id="2.60.40.10">
    <property type="entry name" value="Immunoglobulins"/>
    <property type="match status" value="21"/>
</dbReference>
<dbReference type="STRING" id="6185.A0A094ZFZ8"/>
<feature type="repeat" description="Filamin" evidence="4">
    <location>
        <begin position="1636"/>
        <end position="1736"/>
    </location>
</feature>
<dbReference type="FunFam" id="1.10.418.10:FF:000008">
    <property type="entry name" value="Filamin-B isoform C"/>
    <property type="match status" value="1"/>
</dbReference>
<dbReference type="PANTHER" id="PTHR38537:SF8">
    <property type="entry name" value="FILAMIN-A"/>
    <property type="match status" value="1"/>
</dbReference>
<dbReference type="FunFam" id="2.60.40.10:FF:000001">
    <property type="entry name" value="Filamin-C isoform b"/>
    <property type="match status" value="1"/>
</dbReference>
<dbReference type="InterPro" id="IPR001589">
    <property type="entry name" value="Actinin_actin-bd_CS"/>
</dbReference>
<evidence type="ECO:0000256" key="4">
    <source>
        <dbReference type="PROSITE-ProRule" id="PRU00087"/>
    </source>
</evidence>
<dbReference type="Pfam" id="PF00307">
    <property type="entry name" value="CH"/>
    <property type="match status" value="2"/>
</dbReference>
<dbReference type="PROSITE" id="PS50021">
    <property type="entry name" value="CH"/>
    <property type="match status" value="2"/>
</dbReference>